<dbReference type="Proteomes" id="UP000177876">
    <property type="component" value="Unassembled WGS sequence"/>
</dbReference>
<feature type="transmembrane region" description="Helical" evidence="1">
    <location>
        <begin position="180"/>
        <end position="201"/>
    </location>
</feature>
<accession>A0A1F2WFV4</accession>
<keyword evidence="1" id="KW-1133">Transmembrane helix</keyword>
<evidence type="ECO:0000313" key="2">
    <source>
        <dbReference type="EMBL" id="OFW55691.1"/>
    </source>
</evidence>
<dbReference type="GO" id="GO:0016780">
    <property type="term" value="F:phosphotransferase activity, for other substituted phosphate groups"/>
    <property type="evidence" value="ECO:0007669"/>
    <property type="project" value="InterPro"/>
</dbReference>
<comment type="caution">
    <text evidence="2">The sequence shown here is derived from an EMBL/GenBank/DDBJ whole genome shotgun (WGS) entry which is preliminary data.</text>
</comment>
<feature type="transmembrane region" description="Helical" evidence="1">
    <location>
        <begin position="114"/>
        <end position="134"/>
    </location>
</feature>
<feature type="transmembrane region" description="Helical" evidence="1">
    <location>
        <begin position="55"/>
        <end position="71"/>
    </location>
</feature>
<organism evidence="2 3">
    <name type="scientific">Candidatus Solincola sediminis</name>
    <dbReference type="NCBI Taxonomy" id="1797199"/>
    <lineage>
        <taxon>Bacteria</taxon>
        <taxon>Bacillati</taxon>
        <taxon>Actinomycetota</taxon>
        <taxon>Candidatus Geothermincolia</taxon>
        <taxon>Candidatus Geothermincolales</taxon>
        <taxon>Candidatus Geothermincolaceae</taxon>
        <taxon>Candidatus Solincola</taxon>
    </lineage>
</organism>
<evidence type="ECO:0008006" key="4">
    <source>
        <dbReference type="Google" id="ProtNLM"/>
    </source>
</evidence>
<protein>
    <recommendedName>
        <fullName evidence="4">CDP-alcohol phosphatidyltransferase family protein</fullName>
    </recommendedName>
</protein>
<dbReference type="Gene3D" id="1.20.120.1760">
    <property type="match status" value="1"/>
</dbReference>
<dbReference type="GO" id="GO:0008654">
    <property type="term" value="P:phospholipid biosynthetic process"/>
    <property type="evidence" value="ECO:0007669"/>
    <property type="project" value="InterPro"/>
</dbReference>
<evidence type="ECO:0000313" key="3">
    <source>
        <dbReference type="Proteomes" id="UP000177876"/>
    </source>
</evidence>
<name>A0A1F2WFV4_9ACTN</name>
<dbReference type="Pfam" id="PF01066">
    <property type="entry name" value="CDP-OH_P_transf"/>
    <property type="match status" value="1"/>
</dbReference>
<feature type="transmembrane region" description="Helical" evidence="1">
    <location>
        <begin position="154"/>
        <end position="174"/>
    </location>
</feature>
<evidence type="ECO:0000256" key="1">
    <source>
        <dbReference type="SAM" id="Phobius"/>
    </source>
</evidence>
<keyword evidence="1" id="KW-0812">Transmembrane</keyword>
<feature type="transmembrane region" description="Helical" evidence="1">
    <location>
        <begin position="29"/>
        <end position="48"/>
    </location>
</feature>
<dbReference type="EMBL" id="MELK01000052">
    <property type="protein sequence ID" value="OFW55691.1"/>
    <property type="molecule type" value="Genomic_DNA"/>
</dbReference>
<dbReference type="GO" id="GO:0016020">
    <property type="term" value="C:membrane"/>
    <property type="evidence" value="ECO:0007669"/>
    <property type="project" value="InterPro"/>
</dbReference>
<dbReference type="InterPro" id="IPR043130">
    <property type="entry name" value="CDP-OH_PTrfase_TM_dom"/>
</dbReference>
<dbReference type="AlphaFoldDB" id="A0A1F2WFV4"/>
<dbReference type="InterPro" id="IPR000462">
    <property type="entry name" value="CDP-OH_P_trans"/>
</dbReference>
<dbReference type="STRING" id="1797197.A2Y75_05780"/>
<proteinExistence type="predicted"/>
<reference evidence="2 3" key="1">
    <citation type="journal article" date="2016" name="Nat. Commun.">
        <title>Thousands of microbial genomes shed light on interconnected biogeochemical processes in an aquifer system.</title>
        <authorList>
            <person name="Anantharaman K."/>
            <person name="Brown C.T."/>
            <person name="Hug L.A."/>
            <person name="Sharon I."/>
            <person name="Castelle C.J."/>
            <person name="Probst A.J."/>
            <person name="Thomas B.C."/>
            <person name="Singh A."/>
            <person name="Wilkins M.J."/>
            <person name="Karaoz U."/>
            <person name="Brodie E.L."/>
            <person name="Williams K.H."/>
            <person name="Hubbard S.S."/>
            <person name="Banfield J.F."/>
        </authorList>
    </citation>
    <scope>NUCLEOTIDE SEQUENCE [LARGE SCALE GENOMIC DNA]</scope>
</reference>
<keyword evidence="1" id="KW-0472">Membrane</keyword>
<gene>
    <name evidence="2" type="ORF">A2Y75_05780</name>
</gene>
<sequence>MERTWGVDEGLRRFSSAVFHPIGWVMARVLSPNLLTTLAILTSVAVGYCFARGRFFLGPWLLLLAGLFDIWDGQVAKLTNRISTFGAFFDSAADRVNDFLYSLGALYYFTINEIYDIAFMIVAYMVLSSLISYVKARAEGLGIQCNVGVLARPLRLLLLGVPLFIYGITGNIWVFRGSLYLVLLLGVETLVHRVVVIYLGARSADLRTNS</sequence>